<protein>
    <submittedName>
        <fullName evidence="2">Uncharacterized protein</fullName>
    </submittedName>
</protein>
<feature type="compositionally biased region" description="Basic and acidic residues" evidence="1">
    <location>
        <begin position="1"/>
        <end position="12"/>
    </location>
</feature>
<gene>
    <name evidence="2" type="ORF">PXEA_LOCUS14436</name>
</gene>
<dbReference type="EMBL" id="CAAALY010048999">
    <property type="protein sequence ID" value="VEL20996.1"/>
    <property type="molecule type" value="Genomic_DNA"/>
</dbReference>
<proteinExistence type="predicted"/>
<organism evidence="2 3">
    <name type="scientific">Protopolystoma xenopodis</name>
    <dbReference type="NCBI Taxonomy" id="117903"/>
    <lineage>
        <taxon>Eukaryota</taxon>
        <taxon>Metazoa</taxon>
        <taxon>Spiralia</taxon>
        <taxon>Lophotrochozoa</taxon>
        <taxon>Platyhelminthes</taxon>
        <taxon>Monogenea</taxon>
        <taxon>Polyopisthocotylea</taxon>
        <taxon>Polystomatidea</taxon>
        <taxon>Polystomatidae</taxon>
        <taxon>Protopolystoma</taxon>
    </lineage>
</organism>
<comment type="caution">
    <text evidence="2">The sequence shown here is derived from an EMBL/GenBank/DDBJ whole genome shotgun (WGS) entry which is preliminary data.</text>
</comment>
<keyword evidence="3" id="KW-1185">Reference proteome</keyword>
<name>A0A448WV38_9PLAT</name>
<feature type="region of interest" description="Disordered" evidence="1">
    <location>
        <begin position="1"/>
        <end position="23"/>
    </location>
</feature>
<evidence type="ECO:0000313" key="3">
    <source>
        <dbReference type="Proteomes" id="UP000784294"/>
    </source>
</evidence>
<evidence type="ECO:0000313" key="2">
    <source>
        <dbReference type="EMBL" id="VEL20996.1"/>
    </source>
</evidence>
<evidence type="ECO:0000256" key="1">
    <source>
        <dbReference type="SAM" id="MobiDB-lite"/>
    </source>
</evidence>
<dbReference type="Proteomes" id="UP000784294">
    <property type="component" value="Unassembled WGS sequence"/>
</dbReference>
<reference evidence="2" key="1">
    <citation type="submission" date="2018-11" db="EMBL/GenBank/DDBJ databases">
        <authorList>
            <consortium name="Pathogen Informatics"/>
        </authorList>
    </citation>
    <scope>NUCLEOTIDE SEQUENCE</scope>
</reference>
<dbReference type="AlphaFoldDB" id="A0A448WV38"/>
<sequence>MISHAEKIRVEDPPPATPLNRAQPISSRPLVRTEYPARACHLVTPTLVPIKRDDACYCSLDPVFPSLSSSPSAILLLVKHPREIKRTERSKAVAGASFSRYHRQALQNNGPLAVYPTFLPSTYQSPKPNRPRLNPLQLPGGAPLTVSLETGDVNHHNTLRSLEMKQNEHLRYHQAWSGYYYGDIAERESYR</sequence>
<accession>A0A448WV38</accession>